<dbReference type="InterPro" id="IPR035482">
    <property type="entry name" value="SIS_PGI_2"/>
</dbReference>
<comment type="pathway">
    <text evidence="1 8 9">Carbohydrate degradation; glycolysis; D-glyceraldehyde 3-phosphate and glycerone phosphate from D-glucose: step 2/4.</text>
</comment>
<dbReference type="PANTHER" id="PTHR11469">
    <property type="entry name" value="GLUCOSE-6-PHOSPHATE ISOMERASE"/>
    <property type="match status" value="1"/>
</dbReference>
<evidence type="ECO:0000256" key="7">
    <source>
        <dbReference type="ARBA" id="ARBA00029321"/>
    </source>
</evidence>
<comment type="subcellular location">
    <subcellularLocation>
        <location evidence="8">Cytoplasm</location>
    </subcellularLocation>
</comment>
<dbReference type="Gene3D" id="3.40.50.10490">
    <property type="entry name" value="Glucose-6-phosphate isomerase like protein, domain 1"/>
    <property type="match status" value="2"/>
</dbReference>
<evidence type="ECO:0000313" key="10">
    <source>
        <dbReference type="EMBL" id="BBM43786.1"/>
    </source>
</evidence>
<dbReference type="PROSITE" id="PS00174">
    <property type="entry name" value="P_GLUCOSE_ISOMERASE_2"/>
    <property type="match status" value="1"/>
</dbReference>
<dbReference type="GO" id="GO:0004347">
    <property type="term" value="F:glucose-6-phosphate isomerase activity"/>
    <property type="evidence" value="ECO:0007669"/>
    <property type="project" value="UniProtKB-UniRule"/>
</dbReference>
<dbReference type="GO" id="GO:0006096">
    <property type="term" value="P:glycolytic process"/>
    <property type="evidence" value="ECO:0007669"/>
    <property type="project" value="UniProtKB-UniRule"/>
</dbReference>
<dbReference type="InterPro" id="IPR018189">
    <property type="entry name" value="Phosphoglucose_isomerase_CS"/>
</dbReference>
<name>A0A7U6LCB6_9FUSO</name>
<dbReference type="Pfam" id="PF00342">
    <property type="entry name" value="PGI"/>
    <property type="match status" value="1"/>
</dbReference>
<dbReference type="UniPathway" id="UPA00109">
    <property type="reaction ID" value="UER00181"/>
</dbReference>
<dbReference type="PRINTS" id="PR00662">
    <property type="entry name" value="G6PISOMERASE"/>
</dbReference>
<dbReference type="InterPro" id="IPR035476">
    <property type="entry name" value="SIS_PGI_1"/>
</dbReference>
<proteinExistence type="inferred from homology"/>
<dbReference type="CDD" id="cd05015">
    <property type="entry name" value="SIS_PGI_1"/>
    <property type="match status" value="1"/>
</dbReference>
<dbReference type="RefSeq" id="WP_018499185.1">
    <property type="nucleotide sequence ID" value="NZ_AP019829.2"/>
</dbReference>
<evidence type="ECO:0000256" key="8">
    <source>
        <dbReference type="HAMAP-Rule" id="MF_00473"/>
    </source>
</evidence>
<dbReference type="Proteomes" id="UP000321943">
    <property type="component" value="Chromosome"/>
</dbReference>
<dbReference type="PROSITE" id="PS51463">
    <property type="entry name" value="P_GLUCOSE_ISOMERASE_3"/>
    <property type="match status" value="1"/>
</dbReference>
<evidence type="ECO:0000256" key="4">
    <source>
        <dbReference type="ARBA" id="ARBA00022490"/>
    </source>
</evidence>
<dbReference type="GO" id="GO:0005829">
    <property type="term" value="C:cytosol"/>
    <property type="evidence" value="ECO:0007669"/>
    <property type="project" value="TreeGrafter"/>
</dbReference>
<dbReference type="GO" id="GO:0048029">
    <property type="term" value="F:monosaccharide binding"/>
    <property type="evidence" value="ECO:0007669"/>
    <property type="project" value="TreeGrafter"/>
</dbReference>
<comment type="pathway">
    <text evidence="8">Carbohydrate biosynthesis; gluconeogenesis.</text>
</comment>
<dbReference type="NCBIfam" id="NF010697">
    <property type="entry name" value="PRK14097.1"/>
    <property type="match status" value="1"/>
</dbReference>
<dbReference type="GeneID" id="84805351"/>
<protein>
    <recommendedName>
        <fullName evidence="8">Glucose-6-phosphate isomerase</fullName>
        <shortName evidence="8">GPI</shortName>
        <ecNumber evidence="8">5.3.1.9</ecNumber>
    </recommendedName>
    <alternativeName>
        <fullName evidence="8">Phosphoglucose isomerase</fullName>
        <shortName evidence="8">PGI</shortName>
    </alternativeName>
    <alternativeName>
        <fullName evidence="8">Phosphohexose isomerase</fullName>
        <shortName evidence="8">PHI</shortName>
    </alternativeName>
</protein>
<comment type="catalytic activity">
    <reaction evidence="7 8 9">
        <text>alpha-D-glucose 6-phosphate = beta-D-fructose 6-phosphate</text>
        <dbReference type="Rhea" id="RHEA:11816"/>
        <dbReference type="ChEBI" id="CHEBI:57634"/>
        <dbReference type="ChEBI" id="CHEBI:58225"/>
        <dbReference type="EC" id="5.3.1.9"/>
    </reaction>
</comment>
<dbReference type="GO" id="GO:0051156">
    <property type="term" value="P:glucose 6-phosphate metabolic process"/>
    <property type="evidence" value="ECO:0007669"/>
    <property type="project" value="TreeGrafter"/>
</dbReference>
<feature type="active site" description="Proton donor" evidence="8">
    <location>
        <position position="289"/>
    </location>
</feature>
<dbReference type="FunFam" id="3.40.50.10490:FF:000016">
    <property type="entry name" value="Glucose-6-phosphate isomerase"/>
    <property type="match status" value="1"/>
</dbReference>
<dbReference type="HAMAP" id="MF_00473">
    <property type="entry name" value="G6P_isomerase"/>
    <property type="match status" value="1"/>
</dbReference>
<keyword evidence="6 8" id="KW-0413">Isomerase</keyword>
<evidence type="ECO:0000256" key="6">
    <source>
        <dbReference type="ARBA" id="ARBA00023235"/>
    </source>
</evidence>
<dbReference type="KEGG" id="lwd:JCM16777_2053"/>
<dbReference type="GO" id="GO:0006094">
    <property type="term" value="P:gluconeogenesis"/>
    <property type="evidence" value="ECO:0007669"/>
    <property type="project" value="UniProtKB-UniRule"/>
</dbReference>
<dbReference type="PANTHER" id="PTHR11469:SF1">
    <property type="entry name" value="GLUCOSE-6-PHOSPHATE ISOMERASE"/>
    <property type="match status" value="1"/>
</dbReference>
<dbReference type="PROSITE" id="PS00765">
    <property type="entry name" value="P_GLUCOSE_ISOMERASE_1"/>
    <property type="match status" value="1"/>
</dbReference>
<evidence type="ECO:0000256" key="3">
    <source>
        <dbReference type="ARBA" id="ARBA00022432"/>
    </source>
</evidence>
<dbReference type="AlphaFoldDB" id="A0A7U6LCB6"/>
<organism evidence="10 11">
    <name type="scientific">Leptotrichia wadei</name>
    <dbReference type="NCBI Taxonomy" id="157687"/>
    <lineage>
        <taxon>Bacteria</taxon>
        <taxon>Fusobacteriati</taxon>
        <taxon>Fusobacteriota</taxon>
        <taxon>Fusobacteriia</taxon>
        <taxon>Fusobacteriales</taxon>
        <taxon>Leptotrichiaceae</taxon>
        <taxon>Leptotrichia</taxon>
    </lineage>
</organism>
<gene>
    <name evidence="8 10" type="primary">pgi</name>
    <name evidence="10" type="ORF">JCM16777_2053</name>
</gene>
<sequence length="451" mass="50148">MKLNFSYQFAKNFFNENELKQIKPYVELANEVLTSKTGAGNDFLGWVDLPETYDKDEFARIKKAAEKIKNDSEVLVVIGIGGSYLGAKAAIEFLSHSFYNNLPKDKRKTPEIYFAGTNMSGVYLQHLIEVVGDRDFSVNVISKSGTTTEPAIAFRVFKKILEEKYGKEEAAKRIYATTDKAKGALKTLATAEGYETFVVPDNVGGRFSVLTAVGLLPIAAAGIDIDDLMAGAKDAMNDFTNKNMDENQALQYAAVRNILHRKGKDLELMVNYEPRVHYLAEWWKQLFGESEGKEGKGLYPTSADFSADLHSLGQYIQQGQRLFFETVVSIGKPEVEFVIESDKENLDGLNFIAGKTLDYVNKKATDGVILAHVDGNVPNLGINIPEVTPYHLGYTFYFFEKACGVSGYLLGVNPFDQPGVEAYKKNMFALLGKPGYEEAGKELEKKLKEVK</sequence>
<dbReference type="SUPFAM" id="SSF53697">
    <property type="entry name" value="SIS domain"/>
    <property type="match status" value="1"/>
</dbReference>
<accession>A0A7U6LCB6</accession>
<reference evidence="10 11" key="1">
    <citation type="submission" date="2019-07" db="EMBL/GenBank/DDBJ databases">
        <title>Complete Genome Sequence of Leptotrichia wadei Strain JCM16777.</title>
        <authorList>
            <person name="Watanabe S."/>
            <person name="Cui L."/>
        </authorList>
    </citation>
    <scope>NUCLEOTIDE SEQUENCE [LARGE SCALE GENOMIC DNA]</scope>
    <source>
        <strain evidence="10 11">JCM16777</strain>
    </source>
</reference>
<evidence type="ECO:0000256" key="9">
    <source>
        <dbReference type="RuleBase" id="RU000612"/>
    </source>
</evidence>
<comment type="similarity">
    <text evidence="2 8 9">Belongs to the GPI family.</text>
</comment>
<dbReference type="InterPro" id="IPR046348">
    <property type="entry name" value="SIS_dom_sf"/>
</dbReference>
<feature type="active site" evidence="8">
    <location>
        <position position="424"/>
    </location>
</feature>
<keyword evidence="5 8" id="KW-0324">Glycolysis</keyword>
<evidence type="ECO:0000256" key="2">
    <source>
        <dbReference type="ARBA" id="ARBA00006604"/>
    </source>
</evidence>
<dbReference type="GO" id="GO:0097367">
    <property type="term" value="F:carbohydrate derivative binding"/>
    <property type="evidence" value="ECO:0007669"/>
    <property type="project" value="InterPro"/>
</dbReference>
<evidence type="ECO:0000256" key="1">
    <source>
        <dbReference type="ARBA" id="ARBA00004926"/>
    </source>
</evidence>
<dbReference type="CDD" id="cd05016">
    <property type="entry name" value="SIS_PGI_2"/>
    <property type="match status" value="1"/>
</dbReference>
<evidence type="ECO:0000256" key="5">
    <source>
        <dbReference type="ARBA" id="ARBA00023152"/>
    </source>
</evidence>
<evidence type="ECO:0000313" key="11">
    <source>
        <dbReference type="Proteomes" id="UP000321943"/>
    </source>
</evidence>
<dbReference type="UniPathway" id="UPA00138"/>
<dbReference type="FunFam" id="3.40.50.10490:FF:000015">
    <property type="entry name" value="Glucose-6-phosphate isomerase"/>
    <property type="match status" value="1"/>
</dbReference>
<keyword evidence="3 8" id="KW-0312">Gluconeogenesis</keyword>
<dbReference type="EMBL" id="AP019829">
    <property type="protein sequence ID" value="BBM43786.1"/>
    <property type="molecule type" value="Genomic_DNA"/>
</dbReference>
<keyword evidence="4 8" id="KW-0963">Cytoplasm</keyword>
<dbReference type="EC" id="5.3.1.9" evidence="8"/>
<comment type="function">
    <text evidence="8">Catalyzes the reversible isomerization of glucose-6-phosphate to fructose-6-phosphate.</text>
</comment>
<dbReference type="InterPro" id="IPR001672">
    <property type="entry name" value="G6P_Isomerase"/>
</dbReference>
<comment type="caution">
    <text evidence="8">Lacks conserved residue(s) required for the propagation of feature annotation.</text>
</comment>